<comment type="caution">
    <text evidence="6">The sequence shown here is derived from an EMBL/GenBank/DDBJ whole genome shotgun (WGS) entry which is preliminary data.</text>
</comment>
<dbReference type="CDD" id="cd13603">
    <property type="entry name" value="PBP2_TRAP_Siap_TeaA_like"/>
    <property type="match status" value="1"/>
</dbReference>
<evidence type="ECO:0000313" key="6">
    <source>
        <dbReference type="EMBL" id="MBP1932718.1"/>
    </source>
</evidence>
<accession>A0ABS4GR25</accession>
<keyword evidence="7" id="KW-1185">Reference proteome</keyword>
<keyword evidence="3 5" id="KW-0732">Signal</keyword>
<dbReference type="Pfam" id="PF03480">
    <property type="entry name" value="DctP"/>
    <property type="match status" value="1"/>
</dbReference>
<organism evidence="6 7">
    <name type="scientific">Ammoniphilus resinae</name>
    <dbReference type="NCBI Taxonomy" id="861532"/>
    <lineage>
        <taxon>Bacteria</taxon>
        <taxon>Bacillati</taxon>
        <taxon>Bacillota</taxon>
        <taxon>Bacilli</taxon>
        <taxon>Bacillales</taxon>
        <taxon>Paenibacillaceae</taxon>
        <taxon>Aneurinibacillus group</taxon>
        <taxon>Ammoniphilus</taxon>
    </lineage>
</organism>
<dbReference type="PANTHER" id="PTHR33376:SF7">
    <property type="entry name" value="C4-DICARBOXYLATE-BINDING PROTEIN DCTB"/>
    <property type="match status" value="1"/>
</dbReference>
<dbReference type="EMBL" id="JAGGKT010000007">
    <property type="protein sequence ID" value="MBP1932718.1"/>
    <property type="molecule type" value="Genomic_DNA"/>
</dbReference>
<dbReference type="PANTHER" id="PTHR33376">
    <property type="match status" value="1"/>
</dbReference>
<keyword evidence="2" id="KW-0813">Transport</keyword>
<feature type="compositionally biased region" description="Low complexity" evidence="4">
    <location>
        <begin position="28"/>
        <end position="55"/>
    </location>
</feature>
<gene>
    <name evidence="6" type="ORF">J2Z37_002726</name>
</gene>
<feature type="region of interest" description="Disordered" evidence="4">
    <location>
        <begin position="27"/>
        <end position="55"/>
    </location>
</feature>
<comment type="similarity">
    <text evidence="1">Belongs to the bacterial solute-binding protein 7 family.</text>
</comment>
<dbReference type="PIRSF" id="PIRSF006470">
    <property type="entry name" value="DctB"/>
    <property type="match status" value="1"/>
</dbReference>
<dbReference type="Gene3D" id="3.40.190.170">
    <property type="entry name" value="Bacterial extracellular solute-binding protein, family 7"/>
    <property type="match status" value="1"/>
</dbReference>
<feature type="chain" id="PRO_5045049116" evidence="5">
    <location>
        <begin position="18"/>
        <end position="360"/>
    </location>
</feature>
<sequence>MAKGIRVFSGFVAIAMAASLVGCGGGSSNTSSSGSSSSSSSGGEQASSGGSSSGGSEAALTVRLATTSAKGGALYEGAVKFSEIVKEKSNGTIDVQVFPDGQLGKDLSVLDAQKTGTVEMSIPSTAMAQKSPEFGVFDIPFLFENREKVQNFANGEIWKSDLLPLFEKHGLVGLGFWENGFRQITNNTRPINTPEDLEGIKLRVPESKLRVAAFKVFGANPTTMDFSEVFTALQQGVVDGQENPLGQIEAGRFYEIQKYLSITNHTYTPGYLVASKMWWDKLTPDQQKILSEAAVEAGDYSRTYGAQADDELLKKFKDAGMEVNDADVKSFQAKVEPVIDELKKSIDPGFVDKVVKAAQE</sequence>
<dbReference type="NCBIfam" id="TIGR00787">
    <property type="entry name" value="dctP"/>
    <property type="match status" value="1"/>
</dbReference>
<dbReference type="PROSITE" id="PS51257">
    <property type="entry name" value="PROKAR_LIPOPROTEIN"/>
    <property type="match status" value="1"/>
</dbReference>
<dbReference type="NCBIfam" id="NF037995">
    <property type="entry name" value="TRAP_S1"/>
    <property type="match status" value="1"/>
</dbReference>
<evidence type="ECO:0000256" key="4">
    <source>
        <dbReference type="SAM" id="MobiDB-lite"/>
    </source>
</evidence>
<evidence type="ECO:0000256" key="2">
    <source>
        <dbReference type="ARBA" id="ARBA00022448"/>
    </source>
</evidence>
<keyword evidence="6" id="KW-0675">Receptor</keyword>
<protein>
    <submittedName>
        <fullName evidence="6">Tripartite ATP-independent transporter DctP family solute receptor</fullName>
    </submittedName>
</protein>
<evidence type="ECO:0000256" key="1">
    <source>
        <dbReference type="ARBA" id="ARBA00009023"/>
    </source>
</evidence>
<name>A0ABS4GR25_9BACL</name>
<feature type="signal peptide" evidence="5">
    <location>
        <begin position="1"/>
        <end position="17"/>
    </location>
</feature>
<evidence type="ECO:0000256" key="3">
    <source>
        <dbReference type="ARBA" id="ARBA00022729"/>
    </source>
</evidence>
<dbReference type="InterPro" id="IPR018389">
    <property type="entry name" value="DctP_fam"/>
</dbReference>
<evidence type="ECO:0000256" key="5">
    <source>
        <dbReference type="SAM" id="SignalP"/>
    </source>
</evidence>
<proteinExistence type="inferred from homology"/>
<evidence type="ECO:0000313" key="7">
    <source>
        <dbReference type="Proteomes" id="UP001519343"/>
    </source>
</evidence>
<dbReference type="InterPro" id="IPR038404">
    <property type="entry name" value="TRAP_DctP_sf"/>
</dbReference>
<reference evidence="6 7" key="1">
    <citation type="submission" date="2021-03" db="EMBL/GenBank/DDBJ databases">
        <title>Genomic Encyclopedia of Type Strains, Phase IV (KMG-IV): sequencing the most valuable type-strain genomes for metagenomic binning, comparative biology and taxonomic classification.</title>
        <authorList>
            <person name="Goeker M."/>
        </authorList>
    </citation>
    <scope>NUCLEOTIDE SEQUENCE [LARGE SCALE GENOMIC DNA]</scope>
    <source>
        <strain evidence="6 7">DSM 24738</strain>
    </source>
</reference>
<dbReference type="RefSeq" id="WP_209810746.1">
    <property type="nucleotide sequence ID" value="NZ_JAGGKT010000007.1"/>
</dbReference>
<dbReference type="Proteomes" id="UP001519343">
    <property type="component" value="Unassembled WGS sequence"/>
</dbReference>
<dbReference type="InterPro" id="IPR004682">
    <property type="entry name" value="TRAP_DctP"/>
</dbReference>